<feature type="region of interest" description="Disordered" evidence="2">
    <location>
        <begin position="1"/>
        <end position="56"/>
    </location>
</feature>
<feature type="non-terminal residue" evidence="3">
    <location>
        <position position="340"/>
    </location>
</feature>
<evidence type="ECO:0000256" key="2">
    <source>
        <dbReference type="SAM" id="MobiDB-lite"/>
    </source>
</evidence>
<evidence type="ECO:0000256" key="1">
    <source>
        <dbReference type="SAM" id="Coils"/>
    </source>
</evidence>
<organism evidence="3 4">
    <name type="scientific">Opisthorchis viverrini</name>
    <name type="common">Southeast Asian liver fluke</name>
    <dbReference type="NCBI Taxonomy" id="6198"/>
    <lineage>
        <taxon>Eukaryota</taxon>
        <taxon>Metazoa</taxon>
        <taxon>Spiralia</taxon>
        <taxon>Lophotrochozoa</taxon>
        <taxon>Platyhelminthes</taxon>
        <taxon>Trematoda</taxon>
        <taxon>Digenea</taxon>
        <taxon>Opisthorchiida</taxon>
        <taxon>Opisthorchiata</taxon>
        <taxon>Opisthorchiidae</taxon>
        <taxon>Opisthorchis</taxon>
    </lineage>
</organism>
<dbReference type="EMBL" id="KV906800">
    <property type="protein sequence ID" value="OON14218.1"/>
    <property type="molecule type" value="Genomic_DNA"/>
</dbReference>
<gene>
    <name evidence="3" type="ORF">X801_09994</name>
</gene>
<feature type="compositionally biased region" description="Polar residues" evidence="2">
    <location>
        <begin position="93"/>
        <end position="106"/>
    </location>
</feature>
<evidence type="ECO:0000313" key="3">
    <source>
        <dbReference type="EMBL" id="OON14218.1"/>
    </source>
</evidence>
<reference evidence="3 4" key="1">
    <citation type="submission" date="2015-03" db="EMBL/GenBank/DDBJ databases">
        <title>Draft genome of the nematode, Opisthorchis viverrini.</title>
        <authorList>
            <person name="Mitreva M."/>
        </authorList>
    </citation>
    <scope>NUCLEOTIDE SEQUENCE [LARGE SCALE GENOMIC DNA]</scope>
    <source>
        <strain evidence="3">Khon Kaen</strain>
    </source>
</reference>
<feature type="compositionally biased region" description="Basic residues" evidence="2">
    <location>
        <begin position="22"/>
        <end position="31"/>
    </location>
</feature>
<keyword evidence="1" id="KW-0175">Coiled coil</keyword>
<sequence length="340" mass="37796">MMAENSRLRGEKMKLQLQSLKPLKRPPVRRRAPPDGITGDTVTTSDAENIPPPKTSSLWKISQQLSDLQQQIYSVMAHPKVVLLPQPVGAKLTSPSSGAGDSSEQVPSTTAPSSSTPSATSQLLKQTAYLVQLKDELEQLQRKANEAMKVELPQGFIRGDFTSFPSSRLQEILTPAEPSETDKLVSRLILPRHDESSPAVVKLSLSSSQISFDSADHQWRPRAHLQKAECKTQESIWNKIAILSGSSATIKLHTSLKELIRPQIQKTVVAELLCSGEAGQQTETENTYFFEKEAEGVERRFERLEPRQMDPLQATKQLTCKLFKHTSDLDSLLLRVPPNE</sequence>
<feature type="coiled-coil region" evidence="1">
    <location>
        <begin position="123"/>
        <end position="150"/>
    </location>
</feature>
<evidence type="ECO:0000313" key="4">
    <source>
        <dbReference type="Proteomes" id="UP000243686"/>
    </source>
</evidence>
<dbReference type="Proteomes" id="UP000243686">
    <property type="component" value="Unassembled WGS sequence"/>
</dbReference>
<name>A0A1S8WIC7_OPIVI</name>
<feature type="compositionally biased region" description="Low complexity" evidence="2">
    <location>
        <begin position="107"/>
        <end position="121"/>
    </location>
</feature>
<accession>A0A1S8WIC7</accession>
<feature type="compositionally biased region" description="Basic and acidic residues" evidence="2">
    <location>
        <begin position="1"/>
        <end position="14"/>
    </location>
</feature>
<dbReference type="AlphaFoldDB" id="A0A1S8WIC7"/>
<feature type="region of interest" description="Disordered" evidence="2">
    <location>
        <begin position="92"/>
        <end position="121"/>
    </location>
</feature>
<keyword evidence="4" id="KW-1185">Reference proteome</keyword>
<protein>
    <submittedName>
        <fullName evidence="3">Uncharacterized protein</fullName>
    </submittedName>
</protein>
<proteinExistence type="predicted"/>